<keyword evidence="6" id="KW-1003">Cell membrane</keyword>
<evidence type="ECO:0000256" key="13">
    <source>
        <dbReference type="ARBA" id="ARBA00023277"/>
    </source>
</evidence>
<evidence type="ECO:0000256" key="10">
    <source>
        <dbReference type="ARBA" id="ARBA00022801"/>
    </source>
</evidence>
<dbReference type="AlphaFoldDB" id="A0A1R1WYF0"/>
<comment type="subcellular location">
    <subcellularLocation>
        <location evidence="3">Cell membrane</location>
        <topology evidence="3">Single-pass type II membrane protein</topology>
    </subcellularLocation>
    <subcellularLocation>
        <location evidence="2">Secreted</location>
        <location evidence="2">Cell wall</location>
    </subcellularLocation>
</comment>
<dbReference type="InterPro" id="IPR050732">
    <property type="entry name" value="Beta-glucan_modifiers"/>
</dbReference>
<evidence type="ECO:0000256" key="12">
    <source>
        <dbReference type="ARBA" id="ARBA00023180"/>
    </source>
</evidence>
<protein>
    <recommendedName>
        <fullName evidence="5">glucan endo-1,3-beta-D-glucosidase</fullName>
        <ecNumber evidence="5">3.2.1.39</ecNumber>
    </recommendedName>
    <alternativeName>
        <fullName evidence="18">Endo-1,3-beta-glucanase btgC</fullName>
    </alternativeName>
    <alternativeName>
        <fullName evidence="17">Laminarinase btgC</fullName>
    </alternativeName>
</protein>
<keyword evidence="8" id="KW-0964">Secreted</keyword>
<keyword evidence="11" id="KW-0472">Membrane</keyword>
<evidence type="ECO:0000256" key="3">
    <source>
        <dbReference type="ARBA" id="ARBA00004401"/>
    </source>
</evidence>
<keyword evidence="12" id="KW-0325">Glycoprotein</keyword>
<organism evidence="22 23">
    <name type="scientific">Smittium culicis</name>
    <dbReference type="NCBI Taxonomy" id="133412"/>
    <lineage>
        <taxon>Eukaryota</taxon>
        <taxon>Fungi</taxon>
        <taxon>Fungi incertae sedis</taxon>
        <taxon>Zoopagomycota</taxon>
        <taxon>Kickxellomycotina</taxon>
        <taxon>Harpellomycetes</taxon>
        <taxon>Harpellales</taxon>
        <taxon>Legeriomycetaceae</taxon>
        <taxon>Smittium</taxon>
    </lineage>
</organism>
<dbReference type="Pfam" id="PF00332">
    <property type="entry name" value="Glyco_hydro_17"/>
    <property type="match status" value="1"/>
</dbReference>
<comment type="similarity">
    <text evidence="4 19">Belongs to the glycosyl hydrolase 17 family.</text>
</comment>
<evidence type="ECO:0000256" key="5">
    <source>
        <dbReference type="ARBA" id="ARBA00012780"/>
    </source>
</evidence>
<dbReference type="InterPro" id="IPR000490">
    <property type="entry name" value="Glyco_hydro_17"/>
</dbReference>
<dbReference type="GO" id="GO:0009277">
    <property type="term" value="C:fungal-type cell wall"/>
    <property type="evidence" value="ECO:0007669"/>
    <property type="project" value="TreeGrafter"/>
</dbReference>
<dbReference type="SUPFAM" id="SSF51445">
    <property type="entry name" value="(Trans)glycosidases"/>
    <property type="match status" value="1"/>
</dbReference>
<gene>
    <name evidence="22" type="ORF">AYI70_g12206</name>
</gene>
<dbReference type="GO" id="GO:0009986">
    <property type="term" value="C:cell surface"/>
    <property type="evidence" value="ECO:0007669"/>
    <property type="project" value="TreeGrafter"/>
</dbReference>
<evidence type="ECO:0000256" key="7">
    <source>
        <dbReference type="ARBA" id="ARBA00022512"/>
    </source>
</evidence>
<evidence type="ECO:0000256" key="11">
    <source>
        <dbReference type="ARBA" id="ARBA00023136"/>
    </source>
</evidence>
<sequence length="398" mass="43125">MKLAFLTILATAVSAATRFNGLNYNPKRPDGTCPILSDVKLDFSNLQPYTDTVRIYSVKDCNQGEPVLRAAEGTNWKIYLGMWVEGNDASYEADKAEIIRLSSVFDLKKNVKAIVVGSEAIYRKQQTSSQIADKVKDMKSVLAGLGLSSIPVTAAETWPFYDQILINAVDFIMVHIFPFWEGFEVSASNDVIFNHIYDLKKIANGKSIVVGETGWPTDGDNYQNSVPSIQNSLEYMSKFICRSISEKQDYLWFAAMDTPWASTNNASNVEQNWGILKSDYKTPKYSGDTWFDCSKVDFSSSPSSSSSSSSAASSTRVNSQSSSSSSSIASSTRASSQSDSTAGTNTATNTSMGSTTTSRSSSSGPTSLPSSTSSGSSLSSSPLLGFYKSIHNLISLFI</sequence>
<keyword evidence="15" id="KW-0624">Polysaccharide degradation</keyword>
<dbReference type="GO" id="GO:0042973">
    <property type="term" value="F:glucan endo-1,3-beta-D-glucosidase activity"/>
    <property type="evidence" value="ECO:0007669"/>
    <property type="project" value="UniProtKB-EC"/>
</dbReference>
<evidence type="ECO:0000256" key="4">
    <source>
        <dbReference type="ARBA" id="ARBA00008773"/>
    </source>
</evidence>
<evidence type="ECO:0000256" key="9">
    <source>
        <dbReference type="ARBA" id="ARBA00022729"/>
    </source>
</evidence>
<evidence type="ECO:0000256" key="20">
    <source>
        <dbReference type="SAM" id="MobiDB-lite"/>
    </source>
</evidence>
<dbReference type="GO" id="GO:0005576">
    <property type="term" value="C:extracellular region"/>
    <property type="evidence" value="ECO:0007669"/>
    <property type="project" value="TreeGrafter"/>
</dbReference>
<name>A0A1R1WYF0_9FUNG</name>
<feature type="region of interest" description="Disordered" evidence="20">
    <location>
        <begin position="301"/>
        <end position="380"/>
    </location>
</feature>
<evidence type="ECO:0000256" key="1">
    <source>
        <dbReference type="ARBA" id="ARBA00000382"/>
    </source>
</evidence>
<dbReference type="EMBL" id="LSSN01006052">
    <property type="protein sequence ID" value="OMJ07413.1"/>
    <property type="molecule type" value="Genomic_DNA"/>
</dbReference>
<accession>A0A1R1WYF0</accession>
<evidence type="ECO:0000256" key="19">
    <source>
        <dbReference type="RuleBase" id="RU004335"/>
    </source>
</evidence>
<evidence type="ECO:0000256" key="21">
    <source>
        <dbReference type="SAM" id="SignalP"/>
    </source>
</evidence>
<evidence type="ECO:0000256" key="6">
    <source>
        <dbReference type="ARBA" id="ARBA00022475"/>
    </source>
</evidence>
<keyword evidence="9 21" id="KW-0732">Signal</keyword>
<feature type="chain" id="PRO_5012390342" description="glucan endo-1,3-beta-D-glucosidase" evidence="21">
    <location>
        <begin position="16"/>
        <end position="398"/>
    </location>
</feature>
<dbReference type="Gene3D" id="3.20.20.80">
    <property type="entry name" value="Glycosidases"/>
    <property type="match status" value="2"/>
</dbReference>
<dbReference type="EC" id="3.2.1.39" evidence="5"/>
<comment type="catalytic activity">
    <reaction evidence="1">
        <text>Hydrolysis of (1-&gt;3)-beta-D-glucosidic linkages in (1-&gt;3)-beta-D-glucans.</text>
        <dbReference type="EC" id="3.2.1.39"/>
    </reaction>
</comment>
<proteinExistence type="inferred from homology"/>
<evidence type="ECO:0000256" key="17">
    <source>
        <dbReference type="ARBA" id="ARBA00042373"/>
    </source>
</evidence>
<dbReference type="GO" id="GO:0071555">
    <property type="term" value="P:cell wall organization"/>
    <property type="evidence" value="ECO:0007669"/>
    <property type="project" value="UniProtKB-KW"/>
</dbReference>
<keyword evidence="14" id="KW-0961">Cell wall biogenesis/degradation</keyword>
<dbReference type="InterPro" id="IPR017853">
    <property type="entry name" value="GH"/>
</dbReference>
<evidence type="ECO:0000256" key="15">
    <source>
        <dbReference type="ARBA" id="ARBA00023326"/>
    </source>
</evidence>
<dbReference type="PANTHER" id="PTHR16631:SF17">
    <property type="entry name" value="GLUCAN ENDO-1,3-BETA-GLUCOSIDASE BTGC"/>
    <property type="match status" value="1"/>
</dbReference>
<comment type="caution">
    <text evidence="22">The sequence shown here is derived from an EMBL/GenBank/DDBJ whole genome shotgun (WGS) entry which is preliminary data.</text>
</comment>
<dbReference type="GO" id="GO:0005886">
    <property type="term" value="C:plasma membrane"/>
    <property type="evidence" value="ECO:0007669"/>
    <property type="project" value="UniProtKB-SubCell"/>
</dbReference>
<feature type="signal peptide" evidence="21">
    <location>
        <begin position="1"/>
        <end position="15"/>
    </location>
</feature>
<evidence type="ECO:0000313" key="22">
    <source>
        <dbReference type="EMBL" id="OMJ07413.1"/>
    </source>
</evidence>
<keyword evidence="23" id="KW-1185">Reference proteome</keyword>
<dbReference type="PANTHER" id="PTHR16631">
    <property type="entry name" value="GLUCAN 1,3-BETA-GLUCOSIDASE"/>
    <property type="match status" value="1"/>
</dbReference>
<dbReference type="GO" id="GO:0000272">
    <property type="term" value="P:polysaccharide catabolic process"/>
    <property type="evidence" value="ECO:0007669"/>
    <property type="project" value="UniProtKB-KW"/>
</dbReference>
<evidence type="ECO:0000256" key="18">
    <source>
        <dbReference type="ARBA" id="ARBA00043078"/>
    </source>
</evidence>
<evidence type="ECO:0000256" key="2">
    <source>
        <dbReference type="ARBA" id="ARBA00004191"/>
    </source>
</evidence>
<dbReference type="OrthoDB" id="1293114at2759"/>
<dbReference type="STRING" id="133412.A0A1R1WYF0"/>
<evidence type="ECO:0000313" key="23">
    <source>
        <dbReference type="Proteomes" id="UP000187283"/>
    </source>
</evidence>
<keyword evidence="13" id="KW-0119">Carbohydrate metabolism</keyword>
<keyword evidence="10" id="KW-0378">Hydrolase</keyword>
<evidence type="ECO:0000256" key="8">
    <source>
        <dbReference type="ARBA" id="ARBA00022525"/>
    </source>
</evidence>
<dbReference type="Proteomes" id="UP000187283">
    <property type="component" value="Unassembled WGS sequence"/>
</dbReference>
<keyword evidence="7" id="KW-0134">Cell wall</keyword>
<evidence type="ECO:0000256" key="14">
    <source>
        <dbReference type="ARBA" id="ARBA00023316"/>
    </source>
</evidence>
<comment type="function">
    <text evidence="16">Glucanases play a role in cell expansion during growth, in cell-cell fusion during mating, and in spore release during sporulation. This enzyme may be involved in beta-glucan degradation. Active on laminarin and lichenan.</text>
</comment>
<evidence type="ECO:0000256" key="16">
    <source>
        <dbReference type="ARBA" id="ARBA00037649"/>
    </source>
</evidence>
<reference evidence="22 23" key="1">
    <citation type="submission" date="2017-01" db="EMBL/GenBank/DDBJ databases">
        <authorList>
            <person name="Mah S.A."/>
            <person name="Swanson W.J."/>
            <person name="Moy G.W."/>
            <person name="Vacquier V.D."/>
        </authorList>
    </citation>
    <scope>NUCLEOTIDE SEQUENCE [LARGE SCALE GENOMIC DNA]</scope>
    <source>
        <strain evidence="22 23">GSMNP</strain>
    </source>
</reference>